<evidence type="ECO:0000256" key="4">
    <source>
        <dbReference type="ARBA" id="ARBA00016386"/>
    </source>
</evidence>
<comment type="subcellular location">
    <subcellularLocation>
        <location evidence="1">Mitochondrion inner membrane</location>
        <topology evidence="1">Peripheral membrane protein</topology>
        <orientation evidence="1">Matrix side</orientation>
    </subcellularLocation>
</comment>
<evidence type="ECO:0000256" key="1">
    <source>
        <dbReference type="ARBA" id="ARBA00004443"/>
    </source>
</evidence>
<dbReference type="PIRSF" id="PIRSF006643">
    <property type="entry name" value="NDUA6"/>
    <property type="match status" value="1"/>
</dbReference>
<dbReference type="GO" id="GO:0005743">
    <property type="term" value="C:mitochondrial inner membrane"/>
    <property type="evidence" value="ECO:0007669"/>
    <property type="project" value="UniProtKB-SubCell"/>
</dbReference>
<evidence type="ECO:0000256" key="5">
    <source>
        <dbReference type="ARBA" id="ARBA00022448"/>
    </source>
</evidence>
<dbReference type="PANTHER" id="PTHR12964:SF0">
    <property type="entry name" value="NADH DEHYDROGENASE [UBIQUINONE] 1 ALPHA SUBCOMPLEX SUBUNIT 6"/>
    <property type="match status" value="1"/>
</dbReference>
<evidence type="ECO:0000256" key="2">
    <source>
        <dbReference type="ARBA" id="ARBA00009508"/>
    </source>
</evidence>
<dbReference type="CDD" id="cd20266">
    <property type="entry name" value="Complex1_LYR_NDUFA6_LYRM6"/>
    <property type="match status" value="1"/>
</dbReference>
<protein>
    <recommendedName>
        <fullName evidence="4">NADH dehydrogenase [ubiquinone] 1 alpha subcomplex subunit 6</fullName>
    </recommendedName>
    <alternativeName>
        <fullName evidence="11">Complex I-B14</fullName>
    </alternativeName>
    <alternativeName>
        <fullName evidence="12">NADH-ubiquinone oxidoreductase B14 subunit</fullName>
    </alternativeName>
</protein>
<evidence type="ECO:0000256" key="3">
    <source>
        <dbReference type="ARBA" id="ARBA00011790"/>
    </source>
</evidence>
<comment type="subunit">
    <text evidence="3">Mammalian complex I is composed of 45 different subunits.</text>
</comment>
<reference evidence="15" key="1">
    <citation type="submission" date="2022-12" db="EMBL/GenBank/DDBJ databases">
        <title>Genome assemblies of Blomia tropicalis.</title>
        <authorList>
            <person name="Cui Y."/>
        </authorList>
    </citation>
    <scope>NUCLEOTIDE SEQUENCE</scope>
    <source>
        <tissue evidence="15">Adult mites</tissue>
    </source>
</reference>
<keyword evidence="6" id="KW-0679">Respiratory chain</keyword>
<keyword evidence="5" id="KW-0813">Transport</keyword>
<evidence type="ECO:0000256" key="7">
    <source>
        <dbReference type="ARBA" id="ARBA00022792"/>
    </source>
</evidence>
<evidence type="ECO:0000256" key="8">
    <source>
        <dbReference type="ARBA" id="ARBA00022982"/>
    </source>
</evidence>
<keyword evidence="10" id="KW-0472">Membrane</keyword>
<name>A0A9Q0MAU2_BLOTA</name>
<evidence type="ECO:0000256" key="10">
    <source>
        <dbReference type="ARBA" id="ARBA00023136"/>
    </source>
</evidence>
<evidence type="ECO:0000256" key="9">
    <source>
        <dbReference type="ARBA" id="ARBA00023128"/>
    </source>
</evidence>
<dbReference type="PANTHER" id="PTHR12964">
    <property type="entry name" value="NADH-UBIQUINONE OXIDOREDUCTASE B14 SUBUNIT"/>
    <property type="match status" value="1"/>
</dbReference>
<evidence type="ECO:0000313" key="16">
    <source>
        <dbReference type="Proteomes" id="UP001142055"/>
    </source>
</evidence>
<keyword evidence="16" id="KW-1185">Reference proteome</keyword>
<proteinExistence type="inferred from homology"/>
<dbReference type="Pfam" id="PF05347">
    <property type="entry name" value="Complex1_LYR"/>
    <property type="match status" value="1"/>
</dbReference>
<accession>A0A9Q0MAU2</accession>
<dbReference type="InterPro" id="IPR008011">
    <property type="entry name" value="Complex1_LYR_dom"/>
</dbReference>
<comment type="similarity">
    <text evidence="2">Belongs to the complex I LYR family.</text>
</comment>
<evidence type="ECO:0000256" key="13">
    <source>
        <dbReference type="ARBA" id="ARBA00046116"/>
    </source>
</evidence>
<dbReference type="InterPro" id="IPR045299">
    <property type="entry name" value="Complex1_LYR_NDUFA6_LYRM6"/>
</dbReference>
<dbReference type="InterPro" id="IPR016488">
    <property type="entry name" value="NADH_Ub_cplx-1_asu_su-6"/>
</dbReference>
<dbReference type="OrthoDB" id="14535at2759"/>
<sequence length="125" mass="14770">MANNIAKSLGGKVKPILSLDRNDARRRVLNLYRAWYRQIPYICYEFDLPVNDKQMRSKVRELFFANKDVTDTRVIDMLVIRGQMELNDTVNKFKSQMHVMAYFKDPNQHKPKDFLSKFLSGHSNE</sequence>
<evidence type="ECO:0000259" key="14">
    <source>
        <dbReference type="Pfam" id="PF05347"/>
    </source>
</evidence>
<evidence type="ECO:0000256" key="6">
    <source>
        <dbReference type="ARBA" id="ARBA00022660"/>
    </source>
</evidence>
<dbReference type="OMA" id="FWKQTTH"/>
<evidence type="ECO:0000256" key="12">
    <source>
        <dbReference type="ARBA" id="ARBA00032352"/>
    </source>
</evidence>
<gene>
    <name evidence="15" type="ORF">RDWZM_000739</name>
</gene>
<dbReference type="Proteomes" id="UP001142055">
    <property type="component" value="Chromosome 1"/>
</dbReference>
<comment type="caution">
    <text evidence="15">The sequence shown here is derived from an EMBL/GenBank/DDBJ whole genome shotgun (WGS) entry which is preliminary data.</text>
</comment>
<comment type="function">
    <text evidence="13">Accessory subunit of the mitochondrial membrane respiratory chain NADH dehydrogenase (Complex I), that is believed to be not involved in catalysis. Required for proper complex I assembly. Complex I functions in the transfer of electrons from NADH to the respiratory chain. The immediate electron acceptor for the enzyme is believed to be ubiquinone.</text>
</comment>
<evidence type="ECO:0000313" key="15">
    <source>
        <dbReference type="EMBL" id="KAJ6222194.1"/>
    </source>
</evidence>
<keyword evidence="7" id="KW-0999">Mitochondrion inner membrane</keyword>
<dbReference type="GO" id="GO:0006979">
    <property type="term" value="P:response to oxidative stress"/>
    <property type="evidence" value="ECO:0007669"/>
    <property type="project" value="TreeGrafter"/>
</dbReference>
<evidence type="ECO:0000256" key="11">
    <source>
        <dbReference type="ARBA" id="ARBA00030213"/>
    </source>
</evidence>
<feature type="domain" description="Complex 1 LYR protein" evidence="14">
    <location>
        <begin position="34"/>
        <end position="87"/>
    </location>
</feature>
<dbReference type="AlphaFoldDB" id="A0A9Q0MAU2"/>
<dbReference type="GO" id="GO:0045271">
    <property type="term" value="C:respiratory chain complex I"/>
    <property type="evidence" value="ECO:0007669"/>
    <property type="project" value="InterPro"/>
</dbReference>
<dbReference type="EMBL" id="JAPWDV010000001">
    <property type="protein sequence ID" value="KAJ6222194.1"/>
    <property type="molecule type" value="Genomic_DNA"/>
</dbReference>
<keyword evidence="9" id="KW-0496">Mitochondrion</keyword>
<organism evidence="15 16">
    <name type="scientific">Blomia tropicalis</name>
    <name type="common">Mite</name>
    <dbReference type="NCBI Taxonomy" id="40697"/>
    <lineage>
        <taxon>Eukaryota</taxon>
        <taxon>Metazoa</taxon>
        <taxon>Ecdysozoa</taxon>
        <taxon>Arthropoda</taxon>
        <taxon>Chelicerata</taxon>
        <taxon>Arachnida</taxon>
        <taxon>Acari</taxon>
        <taxon>Acariformes</taxon>
        <taxon>Sarcoptiformes</taxon>
        <taxon>Astigmata</taxon>
        <taxon>Glycyphagoidea</taxon>
        <taxon>Echimyopodidae</taxon>
        <taxon>Blomia</taxon>
    </lineage>
</organism>
<keyword evidence="8" id="KW-0249">Electron transport</keyword>